<gene>
    <name evidence="1" type="ORF">OJ589_07300</name>
</gene>
<dbReference type="RefSeq" id="WP_059221005.1">
    <property type="nucleotide sequence ID" value="NZ_JALDTW010000001.1"/>
</dbReference>
<reference evidence="1 2" key="1">
    <citation type="submission" date="2022-10" db="EMBL/GenBank/DDBJ databases">
        <title>Comparative genomic study of S. anginosus.</title>
        <authorList>
            <person name="Prasad A."/>
            <person name="Ene A."/>
            <person name="Jablonska S."/>
            <person name="Du J."/>
            <person name="Wolfe A.J."/>
            <person name="Putonti C."/>
        </authorList>
    </citation>
    <scope>NUCLEOTIDE SEQUENCE [LARGE SCALE GENOMIC DNA]</scope>
    <source>
        <strain evidence="1 2">UMB1339</strain>
    </source>
</reference>
<evidence type="ECO:0000313" key="1">
    <source>
        <dbReference type="EMBL" id="MCW1076950.1"/>
    </source>
</evidence>
<dbReference type="AlphaFoldDB" id="A0ABD4U2X1"/>
<accession>A0ABD4U2X1</accession>
<comment type="caution">
    <text evidence="1">The sequence shown here is derived from an EMBL/GenBank/DDBJ whole genome shotgun (WGS) entry which is preliminary data.</text>
</comment>
<protein>
    <recommendedName>
        <fullName evidence="3">Transposase</fullName>
    </recommendedName>
</protein>
<evidence type="ECO:0008006" key="3">
    <source>
        <dbReference type="Google" id="ProtNLM"/>
    </source>
</evidence>
<name>A0ABD4U2X1_STRAP</name>
<proteinExistence type="predicted"/>
<organism evidence="1 2">
    <name type="scientific">Streptococcus anginosus</name>
    <dbReference type="NCBI Taxonomy" id="1328"/>
    <lineage>
        <taxon>Bacteria</taxon>
        <taxon>Bacillati</taxon>
        <taxon>Bacillota</taxon>
        <taxon>Bacilli</taxon>
        <taxon>Lactobacillales</taxon>
        <taxon>Streptococcaceae</taxon>
        <taxon>Streptococcus</taxon>
        <taxon>Streptococcus anginosus group</taxon>
    </lineage>
</organism>
<dbReference type="Proteomes" id="UP001208682">
    <property type="component" value="Unassembled WGS sequence"/>
</dbReference>
<dbReference type="EMBL" id="JAPAIP010000023">
    <property type="protein sequence ID" value="MCW1076950.1"/>
    <property type="molecule type" value="Genomic_DNA"/>
</dbReference>
<sequence>MPLEVITKEVFKQHYQKARRKSFIQSLEMSILLKKEGIMLSSLASLLTINYKYQHYYLVQKWQVVYT</sequence>
<evidence type="ECO:0000313" key="2">
    <source>
        <dbReference type="Proteomes" id="UP001208682"/>
    </source>
</evidence>